<comment type="caution">
    <text evidence="1">The sequence shown here is derived from an EMBL/GenBank/DDBJ whole genome shotgun (WGS) entry which is preliminary data.</text>
</comment>
<dbReference type="AlphaFoldDB" id="A0AAW1QRA8"/>
<proteinExistence type="predicted"/>
<evidence type="ECO:0000313" key="2">
    <source>
        <dbReference type="Proteomes" id="UP001489004"/>
    </source>
</evidence>
<protein>
    <submittedName>
        <fullName evidence="1">Uncharacterized protein</fullName>
    </submittedName>
</protein>
<evidence type="ECO:0000313" key="1">
    <source>
        <dbReference type="EMBL" id="KAK9823958.1"/>
    </source>
</evidence>
<reference evidence="1 2" key="1">
    <citation type="journal article" date="2024" name="Nat. Commun.">
        <title>Phylogenomics reveals the evolutionary origins of lichenization in chlorophyte algae.</title>
        <authorList>
            <person name="Puginier C."/>
            <person name="Libourel C."/>
            <person name="Otte J."/>
            <person name="Skaloud P."/>
            <person name="Haon M."/>
            <person name="Grisel S."/>
            <person name="Petersen M."/>
            <person name="Berrin J.G."/>
            <person name="Delaux P.M."/>
            <person name="Dal Grande F."/>
            <person name="Keller J."/>
        </authorList>
    </citation>
    <scope>NUCLEOTIDE SEQUENCE [LARGE SCALE GENOMIC DNA]</scope>
    <source>
        <strain evidence="1 2">SAG 2043</strain>
    </source>
</reference>
<name>A0AAW1QRA8_9CHLO</name>
<organism evidence="1 2">
    <name type="scientific">[Myrmecia] bisecta</name>
    <dbReference type="NCBI Taxonomy" id="41462"/>
    <lineage>
        <taxon>Eukaryota</taxon>
        <taxon>Viridiplantae</taxon>
        <taxon>Chlorophyta</taxon>
        <taxon>core chlorophytes</taxon>
        <taxon>Trebouxiophyceae</taxon>
        <taxon>Trebouxiales</taxon>
        <taxon>Trebouxiaceae</taxon>
        <taxon>Myrmecia</taxon>
    </lineage>
</organism>
<gene>
    <name evidence="1" type="ORF">WJX72_006651</name>
</gene>
<accession>A0AAW1QRA8</accession>
<dbReference type="EMBL" id="JALJOR010000002">
    <property type="protein sequence ID" value="KAK9823958.1"/>
    <property type="molecule type" value="Genomic_DNA"/>
</dbReference>
<sequence>MALPGCDAKPLMLEELERLWQAEEATQQDLHRPVFWWFWAQDKIWVTNNTEYVIKVRVKTLSANRVQKVVLAAGAAGAKGRAEFERLLAREVPENVQETTMGKGEAERKFLLAAAVGNQAAVSVKAVIDGVEKDLETLLVSQGYLYTVDQPPPGTF</sequence>
<keyword evidence="2" id="KW-1185">Reference proteome</keyword>
<dbReference type="Proteomes" id="UP001489004">
    <property type="component" value="Unassembled WGS sequence"/>
</dbReference>